<dbReference type="GO" id="GO:0003677">
    <property type="term" value="F:DNA binding"/>
    <property type="evidence" value="ECO:0007669"/>
    <property type="project" value="TreeGrafter"/>
</dbReference>
<dbReference type="PROSITE" id="PS51194">
    <property type="entry name" value="HELICASE_CTER"/>
    <property type="match status" value="1"/>
</dbReference>
<dbReference type="InterPro" id="IPR014001">
    <property type="entry name" value="Helicase_ATP-bd"/>
</dbReference>
<evidence type="ECO:0000259" key="5">
    <source>
        <dbReference type="PROSITE" id="PS51192"/>
    </source>
</evidence>
<evidence type="ECO:0000259" key="6">
    <source>
        <dbReference type="PROSITE" id="PS51194"/>
    </source>
</evidence>
<dbReference type="GO" id="GO:0140658">
    <property type="term" value="F:ATP-dependent chromatin remodeler activity"/>
    <property type="evidence" value="ECO:0007669"/>
    <property type="project" value="TreeGrafter"/>
</dbReference>
<dbReference type="GeneID" id="94840059"/>
<evidence type="ECO:0000256" key="1">
    <source>
        <dbReference type="ARBA" id="ARBA00004123"/>
    </source>
</evidence>
<dbReference type="PROSITE" id="PS51192">
    <property type="entry name" value="HELICASE_ATP_BIND_1"/>
    <property type="match status" value="1"/>
</dbReference>
<keyword evidence="3" id="KW-0539">Nucleus</keyword>
<comment type="caution">
    <text evidence="7">The sequence shown here is derived from an EMBL/GenBank/DDBJ whole genome shotgun (WGS) entry which is preliminary data.</text>
</comment>
<dbReference type="PANTHER" id="PTHR45623:SF14">
    <property type="entry name" value="CHROMODOMAIN-HELICASE-DNA-BINDING PROTEIN 1"/>
    <property type="match status" value="1"/>
</dbReference>
<dbReference type="GO" id="GO:0000785">
    <property type="term" value="C:chromatin"/>
    <property type="evidence" value="ECO:0007669"/>
    <property type="project" value="TreeGrafter"/>
</dbReference>
<dbReference type="GO" id="GO:0003682">
    <property type="term" value="F:chromatin binding"/>
    <property type="evidence" value="ECO:0007669"/>
    <property type="project" value="TreeGrafter"/>
</dbReference>
<feature type="compositionally biased region" description="Polar residues" evidence="4">
    <location>
        <begin position="1266"/>
        <end position="1276"/>
    </location>
</feature>
<evidence type="ECO:0000313" key="7">
    <source>
        <dbReference type="EMBL" id="OHT05199.1"/>
    </source>
</evidence>
<dbReference type="VEuPathDB" id="TrichDB:TRFO_27135"/>
<feature type="region of interest" description="Disordered" evidence="4">
    <location>
        <begin position="1339"/>
        <end position="1371"/>
    </location>
</feature>
<dbReference type="InterPro" id="IPR049730">
    <property type="entry name" value="SNF2/RAD54-like_C"/>
</dbReference>
<gene>
    <name evidence="7" type="ORF">TRFO_27135</name>
</gene>
<feature type="compositionally biased region" description="Basic and acidic residues" evidence="4">
    <location>
        <begin position="1352"/>
        <end position="1371"/>
    </location>
</feature>
<dbReference type="Gene3D" id="3.40.50.300">
    <property type="entry name" value="P-loop containing nucleotide triphosphate hydrolases"/>
    <property type="match status" value="1"/>
</dbReference>
<feature type="region of interest" description="Disordered" evidence="4">
    <location>
        <begin position="1"/>
        <end position="50"/>
    </location>
</feature>
<evidence type="ECO:0000256" key="4">
    <source>
        <dbReference type="SAM" id="MobiDB-lite"/>
    </source>
</evidence>
<accession>A0A1J4K1D9</accession>
<dbReference type="CDD" id="cd18793">
    <property type="entry name" value="SF2_C_SNF"/>
    <property type="match status" value="1"/>
</dbReference>
<keyword evidence="2" id="KW-0378">Hydrolase</keyword>
<evidence type="ECO:0000313" key="8">
    <source>
        <dbReference type="Proteomes" id="UP000179807"/>
    </source>
</evidence>
<dbReference type="SMART" id="SM00490">
    <property type="entry name" value="HELICc"/>
    <property type="match status" value="1"/>
</dbReference>
<dbReference type="InterPro" id="IPR001650">
    <property type="entry name" value="Helicase_C-like"/>
</dbReference>
<feature type="domain" description="Helicase C-terminal" evidence="6">
    <location>
        <begin position="550"/>
        <end position="710"/>
    </location>
</feature>
<dbReference type="Gene3D" id="3.40.50.10810">
    <property type="entry name" value="Tandem AAA-ATPase domain"/>
    <property type="match status" value="1"/>
</dbReference>
<proteinExistence type="predicted"/>
<dbReference type="Pfam" id="PF00271">
    <property type="entry name" value="Helicase_C"/>
    <property type="match status" value="1"/>
</dbReference>
<dbReference type="SUPFAM" id="SSF52540">
    <property type="entry name" value="P-loop containing nucleoside triphosphate hydrolases"/>
    <property type="match status" value="2"/>
</dbReference>
<dbReference type="RefSeq" id="XP_068358335.1">
    <property type="nucleotide sequence ID" value="XM_068505355.1"/>
</dbReference>
<dbReference type="InterPro" id="IPR038718">
    <property type="entry name" value="SNF2-like_sf"/>
</dbReference>
<comment type="subcellular location">
    <subcellularLocation>
        <location evidence="1">Nucleus</location>
    </subcellularLocation>
</comment>
<dbReference type="InterPro" id="IPR000330">
    <property type="entry name" value="SNF2_N"/>
</dbReference>
<dbReference type="GO" id="GO:0034728">
    <property type="term" value="P:nucleosome organization"/>
    <property type="evidence" value="ECO:0007669"/>
    <property type="project" value="TreeGrafter"/>
</dbReference>
<dbReference type="Pfam" id="PF00176">
    <property type="entry name" value="SNF2-rel_dom"/>
    <property type="match status" value="1"/>
</dbReference>
<dbReference type="GO" id="GO:0005524">
    <property type="term" value="F:ATP binding"/>
    <property type="evidence" value="ECO:0007669"/>
    <property type="project" value="InterPro"/>
</dbReference>
<dbReference type="PANTHER" id="PTHR45623">
    <property type="entry name" value="CHROMODOMAIN-HELICASE-DNA-BINDING PROTEIN 3-RELATED-RELATED"/>
    <property type="match status" value="1"/>
</dbReference>
<dbReference type="Proteomes" id="UP000179807">
    <property type="component" value="Unassembled WGS sequence"/>
</dbReference>
<dbReference type="SMART" id="SM00487">
    <property type="entry name" value="DEXDc"/>
    <property type="match status" value="1"/>
</dbReference>
<sequence length="1371" mass="157522">MRSGRSNQGHYHSSDESSESDAYVPPEDLEIKPQNQTTISPRHSGRNLGHSVSYNELEENSDEYNSDDMLDPILGNGRIDHIYLSRGSSGVLEYLVSFQEASNPFSHWFQSDQLEQSSNFRRSVQKFNETEMKLQYYDTTTHEFKDSYQSPLHIISHRPLNDDTESHSLEFLCHFNLETGSTSVWEPNTADSPQNLIKNYLKTRVCVENTHPERPACLDIDEKTAKKFKSKDGFTPRNYQIAGVNWMLQCFCSNHGCILADEMGLGKTIQCLTFLMQLNRASQLHGPYLIAVRTNTFTQWCSEIERWSDLKYIAYSGSRETRDIIREYQMPYFDDNGVKVEGKYGFNILLVTYEIFLKDVDYFKKIDWQIIMIDEGHRIKNSEGKKHNALQSVPAMHRVILTGTPIQSTLLELWTLLNFVSPEYFIDSSMFPEDDVESLEDDVINELRSLIAPHLMRRSLVDVEKSIVPKDEKIVFLQLTEAQKELIRLTKMHELWRVKDGGDDTQSEFNMLHRICNHPFLIDGTEKYYQGRYNVSRLQLMIRCSSKFIFLDRVLPVFKKAGRSVLIFSQRLKILKLLSEYCKLKKYSHEMLIGSLTEAEKKEAISRFSDTKKDVFIFLISTRSGSEGLNLTKASITIIFDPDWNPQNDLQAQGRCHRIGQTQKVDVIRLLTYGTYEHEMFARAQRKLKLWDTLLGEGLTTDPSLAQKVEAPKQENHIDEEQTFTGNLMGSAARHDSVELEGIITSDILKATSTTEEVPETEIEPPPPITKDIGRNLSFEQVLSASSTVVHDIQLIAQQSRHFPEIDLSFGLSDEDFLAKFSVDPSISAAAEKRRNRTIIPRVQLDPKTAKRIIKFLEVHGYGEWESIHASINEMCPLEQCTRFCQAATILHLRAIDPYRISSFPLLLKQLQNDIPKFDISFAMNSDPSEWYSVFSKRSFLAGEASVCKHISNHIHKTALQFLARLEHHLLVSEWRKDDEHQDFPYDQLPLDNTRTLQMDTDLYESLVDGKPLSQDEFQRTAQILNVMKTQLLLRTCLIDAYIIPFWTKMEVSLVLSSLRNFGESLTGLTPRKLKSVTTILSKNENSITHMVKSLLSILSQRRPNCKDPIILSDELTNHYAAPPGIMEPIQIDSSEITATIKRILLNKFIRSALSYIEQRKPKMDQVVPGGMKWCTINDCVTLLKQLVVRGMDSLVNLLLCPEMPFLSHFTENDIAYLNTFNRSLLKDDSMLPMFLHNENKFYMFLKIMSGGRPQQKLDPKPGQLPPQQSNHQHQGQPGVKYQQGPPLRQKAVLNMKALTPQQQQQLLRMQSGKPFIQQINSIPQQTLSNLQKQAFQLLKTTQQQQQPETKPLLELKPDPTEVKQENESEQ</sequence>
<feature type="compositionally biased region" description="Low complexity" evidence="4">
    <location>
        <begin position="1339"/>
        <end position="1351"/>
    </location>
</feature>
<reference evidence="7" key="1">
    <citation type="submission" date="2016-10" db="EMBL/GenBank/DDBJ databases">
        <authorList>
            <person name="Benchimol M."/>
            <person name="Almeida L.G."/>
            <person name="Vasconcelos A.T."/>
            <person name="Perreira-Neves A."/>
            <person name="Rosa I.A."/>
            <person name="Tasca T."/>
            <person name="Bogo M.R."/>
            <person name="de Souza W."/>
        </authorList>
    </citation>
    <scope>NUCLEOTIDE SEQUENCE [LARGE SCALE GENOMIC DNA]</scope>
    <source>
        <strain evidence="7">K</strain>
    </source>
</reference>
<feature type="region of interest" description="Disordered" evidence="4">
    <location>
        <begin position="1254"/>
        <end position="1285"/>
    </location>
</feature>
<keyword evidence="8" id="KW-1185">Reference proteome</keyword>
<evidence type="ECO:0000256" key="3">
    <source>
        <dbReference type="ARBA" id="ARBA00023242"/>
    </source>
</evidence>
<feature type="compositionally biased region" description="Polar residues" evidence="4">
    <location>
        <begin position="1"/>
        <end position="11"/>
    </location>
</feature>
<organism evidence="7 8">
    <name type="scientific">Tritrichomonas foetus</name>
    <dbReference type="NCBI Taxonomy" id="1144522"/>
    <lineage>
        <taxon>Eukaryota</taxon>
        <taxon>Metamonada</taxon>
        <taxon>Parabasalia</taxon>
        <taxon>Tritrichomonadida</taxon>
        <taxon>Tritrichomonadidae</taxon>
        <taxon>Tritrichomonas</taxon>
    </lineage>
</organism>
<dbReference type="OrthoDB" id="10440895at2759"/>
<name>A0A1J4K1D9_9EUKA</name>
<dbReference type="GO" id="GO:0042393">
    <property type="term" value="F:histone binding"/>
    <property type="evidence" value="ECO:0007669"/>
    <property type="project" value="TreeGrafter"/>
</dbReference>
<dbReference type="GO" id="GO:0016887">
    <property type="term" value="F:ATP hydrolysis activity"/>
    <property type="evidence" value="ECO:0007669"/>
    <property type="project" value="TreeGrafter"/>
</dbReference>
<dbReference type="GO" id="GO:0005634">
    <property type="term" value="C:nucleus"/>
    <property type="evidence" value="ECO:0007669"/>
    <property type="project" value="UniProtKB-SubCell"/>
</dbReference>
<dbReference type="InterPro" id="IPR027417">
    <property type="entry name" value="P-loop_NTPase"/>
</dbReference>
<protein>
    <submittedName>
        <fullName evidence="7">SNF2 family N-terminal domain containing protein</fullName>
    </submittedName>
</protein>
<feature type="domain" description="Helicase ATP-binding" evidence="5">
    <location>
        <begin position="248"/>
        <end position="423"/>
    </location>
</feature>
<dbReference type="EMBL" id="MLAK01000766">
    <property type="protein sequence ID" value="OHT05199.1"/>
    <property type="molecule type" value="Genomic_DNA"/>
</dbReference>
<evidence type="ECO:0000256" key="2">
    <source>
        <dbReference type="ARBA" id="ARBA00022801"/>
    </source>
</evidence>